<reference evidence="2 3" key="1">
    <citation type="submission" date="2022-06" db="EMBL/GenBank/DDBJ databases">
        <title>Endosaccharibacter gen. nov., sp. nov., endophytic bacteria isolated from sugarcane.</title>
        <authorList>
            <person name="Pitiwittayakul N."/>
            <person name="Yukphan P."/>
            <person name="Charoenyingcharoen P."/>
            <person name="Tanasupawat S."/>
        </authorList>
    </citation>
    <scope>NUCLEOTIDE SEQUENCE [LARGE SCALE GENOMIC DNA]</scope>
    <source>
        <strain evidence="2 3">KSS8</strain>
    </source>
</reference>
<accession>A0ABT1W2F1</accession>
<evidence type="ECO:0000313" key="3">
    <source>
        <dbReference type="Proteomes" id="UP001524587"/>
    </source>
</evidence>
<protein>
    <submittedName>
        <fullName evidence="2">GNAT family N-acetyltransferase</fullName>
    </submittedName>
</protein>
<comment type="caution">
    <text evidence="2">The sequence shown here is derived from an EMBL/GenBank/DDBJ whole genome shotgun (WGS) entry which is preliminary data.</text>
</comment>
<dbReference type="PROSITE" id="PS51186">
    <property type="entry name" value="GNAT"/>
    <property type="match status" value="1"/>
</dbReference>
<dbReference type="EMBL" id="JAMSKV010000001">
    <property type="protein sequence ID" value="MCQ8277045.1"/>
    <property type="molecule type" value="Genomic_DNA"/>
</dbReference>
<evidence type="ECO:0000259" key="1">
    <source>
        <dbReference type="PROSITE" id="PS51186"/>
    </source>
</evidence>
<evidence type="ECO:0000313" key="2">
    <source>
        <dbReference type="EMBL" id="MCQ8277045.1"/>
    </source>
</evidence>
<name>A0ABT1W2F1_9PROT</name>
<gene>
    <name evidence="2" type="ORF">NFI95_01095</name>
</gene>
<dbReference type="Gene3D" id="3.40.630.30">
    <property type="match status" value="1"/>
</dbReference>
<proteinExistence type="predicted"/>
<organism evidence="2 3">
    <name type="scientific">Endosaccharibacter trunci</name>
    <dbReference type="NCBI Taxonomy" id="2812733"/>
    <lineage>
        <taxon>Bacteria</taxon>
        <taxon>Pseudomonadati</taxon>
        <taxon>Pseudomonadota</taxon>
        <taxon>Alphaproteobacteria</taxon>
        <taxon>Acetobacterales</taxon>
        <taxon>Acetobacteraceae</taxon>
        <taxon>Endosaccharibacter</taxon>
    </lineage>
</organism>
<dbReference type="InterPro" id="IPR000182">
    <property type="entry name" value="GNAT_dom"/>
</dbReference>
<dbReference type="SUPFAM" id="SSF55729">
    <property type="entry name" value="Acyl-CoA N-acyltransferases (Nat)"/>
    <property type="match status" value="1"/>
</dbReference>
<sequence length="179" mass="19994">MDVTFLRLDPGVAVPAAPMLSSDVAVLRVEQPSVSFYRYLYDTVGADYCWWLRRISTDEEIASLMRDPQIGLFVAMQKGEPAGFFELDARTGADVNLAYFGLLPHAIGTGIGFPLLLEAMRVARLASRNGSVRVNTCTADHPRALPTYLRAGFVKLRTVREIWDIPDRLGLRIPDRLRV</sequence>
<dbReference type="Proteomes" id="UP001524587">
    <property type="component" value="Unassembled WGS sequence"/>
</dbReference>
<keyword evidence="3" id="KW-1185">Reference proteome</keyword>
<dbReference type="InterPro" id="IPR016181">
    <property type="entry name" value="Acyl_CoA_acyltransferase"/>
</dbReference>
<feature type="domain" description="N-acetyltransferase" evidence="1">
    <location>
        <begin position="27"/>
        <end position="174"/>
    </location>
</feature>
<dbReference type="Pfam" id="PF00583">
    <property type="entry name" value="Acetyltransf_1"/>
    <property type="match status" value="1"/>
</dbReference>